<dbReference type="SUPFAM" id="SSF48452">
    <property type="entry name" value="TPR-like"/>
    <property type="match status" value="2"/>
</dbReference>
<dbReference type="Pfam" id="PF00931">
    <property type="entry name" value="NB-ARC"/>
    <property type="match status" value="1"/>
</dbReference>
<dbReference type="InterPro" id="IPR002182">
    <property type="entry name" value="NB-ARC"/>
</dbReference>
<dbReference type="PANTHER" id="PTHR46082">
    <property type="entry name" value="ATP/GTP-BINDING PROTEIN-RELATED"/>
    <property type="match status" value="1"/>
</dbReference>
<dbReference type="Gene3D" id="1.25.40.10">
    <property type="entry name" value="Tetratricopeptide repeat domain"/>
    <property type="match status" value="2"/>
</dbReference>
<dbReference type="SUPFAM" id="SSF52540">
    <property type="entry name" value="P-loop containing nucleoside triphosphate hydrolases"/>
    <property type="match status" value="1"/>
</dbReference>
<dbReference type="PANTHER" id="PTHR46082:SF6">
    <property type="entry name" value="AAA+ ATPASE DOMAIN-CONTAINING PROTEIN-RELATED"/>
    <property type="match status" value="1"/>
</dbReference>
<dbReference type="Gene3D" id="3.40.50.300">
    <property type="entry name" value="P-loop containing nucleotide triphosphate hydrolases"/>
    <property type="match status" value="1"/>
</dbReference>
<dbReference type="InterPro" id="IPR053137">
    <property type="entry name" value="NLR-like"/>
</dbReference>
<dbReference type="RefSeq" id="WP_212640064.1">
    <property type="nucleotide sequence ID" value="NZ_CP074132.1"/>
</dbReference>
<evidence type="ECO:0000259" key="1">
    <source>
        <dbReference type="Pfam" id="PF00931"/>
    </source>
</evidence>
<protein>
    <submittedName>
        <fullName evidence="2">Tetratricopeptide repeat protein</fullName>
    </submittedName>
</protein>
<reference evidence="3" key="1">
    <citation type="submission" date="2021-05" db="EMBL/GenBank/DDBJ databases">
        <title>Direct Submission.</title>
        <authorList>
            <person name="Li K."/>
            <person name="Gao J."/>
        </authorList>
    </citation>
    <scope>NUCLEOTIDE SEQUENCE [LARGE SCALE GENOMIC DNA]</scope>
    <source>
        <strain evidence="3">HDS12</strain>
    </source>
</reference>
<keyword evidence="3" id="KW-1185">Reference proteome</keyword>
<gene>
    <name evidence="2" type="ORF">KGD83_16575</name>
</gene>
<dbReference type="Proteomes" id="UP000678016">
    <property type="component" value="Chromosome"/>
</dbReference>
<accession>A0ABX8C1I6</accession>
<proteinExistence type="predicted"/>
<dbReference type="Pfam" id="PF13374">
    <property type="entry name" value="TPR_10"/>
    <property type="match status" value="6"/>
</dbReference>
<sequence length="777" mass="84547">MNMSKAEGEPGGVVNTVNGNIYGGSVIQGRDIRVVNRTAHEVAWPVRVGVIPEPAPHYRHRAAAGHLDTALNRLGTAVPHQVLSGTGGVGKTQMAAQYARALAHTTDPDSRVDVLVWANATSREQITYAYAQAARHLYATVPDDSEDAAELFLVWLHDPGEHQNRRWLVVWDDLTDPAYTRDLWPPHDQPHGRTLVTTRRRDHSLTTQGRHLLKVDVYTPDEARTFLTHALDEAGTAHTTAEADALARDLGYLPLALGQAVTYVAELGMGCEDYLQAFHDRMNTLDQVFPDWDSPVPLAATWDLSLSQADTFTPQGVARPMMGLIALLDGAGVPEQVLTAPPVLRYLADHRTETTGGVTAPPVLTSHQARAALAALARLNLTSRTTQQNAPGPVLVGAHQLVQRATREHAATRPTRTSVHTMADALVHVWPEIERDTVLAQLLRANTAVLRSHSATRGQAGEDWLWDPARHPVLYRAATSLGEAGHAGEALAQWGHMAEAAEKHLGADHLDTLTTRGNLAHWRGKTGDAIGAATAYEHLLTDHLRILGPDHPHTLTTRNNLATWRGEAGDATGAATLYEHLLTDHLRILGPDHPHTLTTRNNLAGWRGEAGDATGAATAYEHLLTDHLRILGPDHPHTLRTRANLATWRGKTGDAAGAATLYEHVFTEMLRALGPDHPHTLTARNNLAGWRGEAGDATGAATAYEHLLTDHLRILGPDHPRTLRTRANLAHWTYASGATDQAIELLTALVNDRTRVLGPEHPETQAGKQVLQNWRVA</sequence>
<dbReference type="InterPro" id="IPR011990">
    <property type="entry name" value="TPR-like_helical_dom_sf"/>
</dbReference>
<name>A0ABX8C1I6_9ACTN</name>
<evidence type="ECO:0000313" key="2">
    <source>
        <dbReference type="EMBL" id="QUX26976.1"/>
    </source>
</evidence>
<feature type="domain" description="NB-ARC" evidence="1">
    <location>
        <begin position="82"/>
        <end position="228"/>
    </location>
</feature>
<dbReference type="InterPro" id="IPR027417">
    <property type="entry name" value="P-loop_NTPase"/>
</dbReference>
<organism evidence="2 3">
    <name type="scientific">Nocardiopsis akebiae</name>
    <dbReference type="NCBI Taxonomy" id="2831968"/>
    <lineage>
        <taxon>Bacteria</taxon>
        <taxon>Bacillati</taxon>
        <taxon>Actinomycetota</taxon>
        <taxon>Actinomycetes</taxon>
        <taxon>Streptosporangiales</taxon>
        <taxon>Nocardiopsidaceae</taxon>
        <taxon>Nocardiopsis</taxon>
    </lineage>
</organism>
<dbReference type="EMBL" id="CP074132">
    <property type="protein sequence ID" value="QUX26976.1"/>
    <property type="molecule type" value="Genomic_DNA"/>
</dbReference>
<evidence type="ECO:0000313" key="3">
    <source>
        <dbReference type="Proteomes" id="UP000678016"/>
    </source>
</evidence>